<evidence type="ECO:0000313" key="2">
    <source>
        <dbReference type="Proteomes" id="UP000269945"/>
    </source>
</evidence>
<sequence>MRHSPTHIHGTGEYLNNVIRLSQRNQNWIINYLSPCLWNLKTDLKR</sequence>
<protein>
    <submittedName>
        <fullName evidence="1">Uncharacterized protein</fullName>
    </submittedName>
</protein>
<proteinExistence type="predicted"/>
<dbReference type="EMBL" id="CYRY02002389">
    <property type="protein sequence ID" value="VCW67071.1"/>
    <property type="molecule type" value="Genomic_DNA"/>
</dbReference>
<evidence type="ECO:0000313" key="1">
    <source>
        <dbReference type="EMBL" id="VCW67071.1"/>
    </source>
</evidence>
<dbReference type="AlphaFoldDB" id="A0A9X9LFQ4"/>
<gene>
    <name evidence="1" type="ORF">BN2614_LOCUS1</name>
</gene>
<dbReference type="Proteomes" id="UP000269945">
    <property type="component" value="Unassembled WGS sequence"/>
</dbReference>
<organism evidence="1 2">
    <name type="scientific">Gulo gulo</name>
    <name type="common">Wolverine</name>
    <name type="synonym">Gluton</name>
    <dbReference type="NCBI Taxonomy" id="48420"/>
    <lineage>
        <taxon>Eukaryota</taxon>
        <taxon>Metazoa</taxon>
        <taxon>Chordata</taxon>
        <taxon>Craniata</taxon>
        <taxon>Vertebrata</taxon>
        <taxon>Euteleostomi</taxon>
        <taxon>Mammalia</taxon>
        <taxon>Eutheria</taxon>
        <taxon>Laurasiatheria</taxon>
        <taxon>Carnivora</taxon>
        <taxon>Caniformia</taxon>
        <taxon>Musteloidea</taxon>
        <taxon>Mustelidae</taxon>
        <taxon>Guloninae</taxon>
        <taxon>Gulo</taxon>
    </lineage>
</organism>
<comment type="caution">
    <text evidence="1">The sequence shown here is derived from an EMBL/GenBank/DDBJ whole genome shotgun (WGS) entry which is preliminary data.</text>
</comment>
<reference evidence="1 2" key="1">
    <citation type="submission" date="2018-10" db="EMBL/GenBank/DDBJ databases">
        <authorList>
            <person name="Ekblom R."/>
            <person name="Jareborg N."/>
        </authorList>
    </citation>
    <scope>NUCLEOTIDE SEQUENCE [LARGE SCALE GENOMIC DNA]</scope>
    <source>
        <tissue evidence="1">Muscle</tissue>
    </source>
</reference>
<accession>A0A9X9LFQ4</accession>
<keyword evidence="2" id="KW-1185">Reference proteome</keyword>
<name>A0A9X9LFQ4_GULGU</name>